<protein>
    <submittedName>
        <fullName evidence="1">Uncharacterized protein</fullName>
    </submittedName>
</protein>
<proteinExistence type="predicted"/>
<name>A0A450YMM8_9GAMM</name>
<reference evidence="1" key="1">
    <citation type="submission" date="2019-02" db="EMBL/GenBank/DDBJ databases">
        <authorList>
            <person name="Gruber-Vodicka R. H."/>
            <person name="Seah K. B. B."/>
        </authorList>
    </citation>
    <scope>NUCLEOTIDE SEQUENCE</scope>
    <source>
        <strain evidence="1">BECK_BZ125</strain>
    </source>
</reference>
<gene>
    <name evidence="1" type="ORF">BECKTC1821E_GA0114239_102117</name>
</gene>
<evidence type="ECO:0000313" key="1">
    <source>
        <dbReference type="EMBL" id="VFK42785.1"/>
    </source>
</evidence>
<organism evidence="1">
    <name type="scientific">Candidatus Kentrum sp. TC</name>
    <dbReference type="NCBI Taxonomy" id="2126339"/>
    <lineage>
        <taxon>Bacteria</taxon>
        <taxon>Pseudomonadati</taxon>
        <taxon>Pseudomonadota</taxon>
        <taxon>Gammaproteobacteria</taxon>
        <taxon>Candidatus Kentrum</taxon>
    </lineage>
</organism>
<accession>A0A450YMM8</accession>
<dbReference type="AlphaFoldDB" id="A0A450YMM8"/>
<sequence>MLYETDFYAWVNRQAALPQAGNFLGPIWRISPRR</sequence>
<dbReference type="EMBL" id="CAADFT010000021">
    <property type="protein sequence ID" value="VFK42785.1"/>
    <property type="molecule type" value="Genomic_DNA"/>
</dbReference>